<protein>
    <recommendedName>
        <fullName evidence="4">T9SS type A sorting domain-containing protein</fullName>
    </recommendedName>
</protein>
<evidence type="ECO:0008006" key="4">
    <source>
        <dbReference type="Google" id="ProtNLM"/>
    </source>
</evidence>
<evidence type="ECO:0000256" key="1">
    <source>
        <dbReference type="SAM" id="SignalP"/>
    </source>
</evidence>
<feature type="chain" id="PRO_5045710436" description="T9SS type A sorting domain-containing protein" evidence="1">
    <location>
        <begin position="22"/>
        <end position="538"/>
    </location>
</feature>
<name>A0ABP8GMN8_9BACT</name>
<sequence>MSLFRSLAALLLLSRIFTVTAAAQQPGDYRSNGLLGSVSLNNPLNWEKYTLLLGTYQWVALSGLSTAPSGDFRDGQTITIRANDTWSNSSAITVPAGVKIVHQGHNGTFSSSNRITINGAYEHATSASPQTVSNGMTLGSNSSVWFTYAGNQVIPGRADYDELVVTGGGTKTLGTSTFVLGHVTLLNTMLDIGNYDLSVWGEVIRTGAVYIKTSGTGELILKNVGAAARTFPVGRSTYNPVVISDGGGMDYGVLVTDGVYNAESPVESDKSVQRTWFITPAGTPSGASITLQYEDAGQVGADFKTGDPVRVFNYHNGAWAGRGSAGMPAGTPGGTRSVTITEQSEFSPFAVANVSGVLPVRFTAVRAQRGSEGAQLEFTNATEAQVTSYAVERSSDGIRFATVATVAPRVNNGASASYRYADRTAPAGRLWYRIAAREWSGRSVLSAVLPVGAEQPRGLSLQPNPLRGERLLFGAASLPAGAYTFRIYTASGLELRRVARVHTGGSLQQELRTGALPAGLYYVAFSGPVSATMPLVAQ</sequence>
<dbReference type="Proteomes" id="UP001501725">
    <property type="component" value="Unassembled WGS sequence"/>
</dbReference>
<dbReference type="EMBL" id="BAABGY010000006">
    <property type="protein sequence ID" value="GAA4327078.1"/>
    <property type="molecule type" value="Genomic_DNA"/>
</dbReference>
<evidence type="ECO:0000313" key="2">
    <source>
        <dbReference type="EMBL" id="GAA4327078.1"/>
    </source>
</evidence>
<reference evidence="3" key="1">
    <citation type="journal article" date="2019" name="Int. J. Syst. Evol. Microbiol.">
        <title>The Global Catalogue of Microorganisms (GCM) 10K type strain sequencing project: providing services to taxonomists for standard genome sequencing and annotation.</title>
        <authorList>
            <consortium name="The Broad Institute Genomics Platform"/>
            <consortium name="The Broad Institute Genome Sequencing Center for Infectious Disease"/>
            <person name="Wu L."/>
            <person name="Ma J."/>
        </authorList>
    </citation>
    <scope>NUCLEOTIDE SEQUENCE [LARGE SCALE GENOMIC DNA]</scope>
    <source>
        <strain evidence="3">JCM 17919</strain>
    </source>
</reference>
<feature type="signal peptide" evidence="1">
    <location>
        <begin position="1"/>
        <end position="21"/>
    </location>
</feature>
<accession>A0ABP8GMN8</accession>
<organism evidence="2 3">
    <name type="scientific">Flaviaesturariibacter amylovorans</name>
    <dbReference type="NCBI Taxonomy" id="1084520"/>
    <lineage>
        <taxon>Bacteria</taxon>
        <taxon>Pseudomonadati</taxon>
        <taxon>Bacteroidota</taxon>
        <taxon>Chitinophagia</taxon>
        <taxon>Chitinophagales</taxon>
        <taxon>Chitinophagaceae</taxon>
        <taxon>Flaviaestuariibacter</taxon>
    </lineage>
</organism>
<dbReference type="RefSeq" id="WP_345254925.1">
    <property type="nucleotide sequence ID" value="NZ_BAABGY010000006.1"/>
</dbReference>
<gene>
    <name evidence="2" type="ORF">GCM10023184_16110</name>
</gene>
<proteinExistence type="predicted"/>
<keyword evidence="1" id="KW-0732">Signal</keyword>
<keyword evidence="3" id="KW-1185">Reference proteome</keyword>
<evidence type="ECO:0000313" key="3">
    <source>
        <dbReference type="Proteomes" id="UP001501725"/>
    </source>
</evidence>
<comment type="caution">
    <text evidence="2">The sequence shown here is derived from an EMBL/GenBank/DDBJ whole genome shotgun (WGS) entry which is preliminary data.</text>
</comment>